<dbReference type="CDD" id="cd00770">
    <property type="entry name" value="SerRS_core"/>
    <property type="match status" value="1"/>
</dbReference>
<keyword evidence="6 12" id="KW-0547">Nucleotide-binding</keyword>
<evidence type="ECO:0000256" key="4">
    <source>
        <dbReference type="ARBA" id="ARBA00022490"/>
    </source>
</evidence>
<dbReference type="SUPFAM" id="SSF55681">
    <property type="entry name" value="Class II aaRS and biotin synthetases"/>
    <property type="match status" value="1"/>
</dbReference>
<dbReference type="Pfam" id="PF02403">
    <property type="entry name" value="Seryl_tRNA_N"/>
    <property type="match status" value="1"/>
</dbReference>
<dbReference type="InterPro" id="IPR042103">
    <property type="entry name" value="SerRS_1_N_sf"/>
</dbReference>
<reference evidence="15" key="1">
    <citation type="submission" date="2019-02" db="EMBL/GenBank/DDBJ databases">
        <authorList>
            <person name="Li S.-H."/>
        </authorList>
    </citation>
    <scope>NUCLEOTIDE SEQUENCE</scope>
    <source>
        <strain evidence="15">IMCC14734</strain>
    </source>
</reference>
<organism evidence="15 16">
    <name type="scientific">Candidatus Litorirhabdus singularis</name>
    <dbReference type="NCBI Taxonomy" id="2518993"/>
    <lineage>
        <taxon>Bacteria</taxon>
        <taxon>Pseudomonadati</taxon>
        <taxon>Pseudomonadota</taxon>
        <taxon>Gammaproteobacteria</taxon>
        <taxon>Cellvibrionales</taxon>
        <taxon>Halieaceae</taxon>
        <taxon>Candidatus Litorirhabdus</taxon>
    </lineage>
</organism>
<evidence type="ECO:0000256" key="12">
    <source>
        <dbReference type="HAMAP-Rule" id="MF_00176"/>
    </source>
</evidence>
<evidence type="ECO:0000256" key="2">
    <source>
        <dbReference type="ARBA" id="ARBA00005045"/>
    </source>
</evidence>
<feature type="binding site" evidence="12">
    <location>
        <begin position="355"/>
        <end position="358"/>
    </location>
    <ligand>
        <name>ATP</name>
        <dbReference type="ChEBI" id="CHEBI:30616"/>
    </ligand>
</feature>
<dbReference type="InterPro" id="IPR033729">
    <property type="entry name" value="SerRS_core"/>
</dbReference>
<evidence type="ECO:0000313" key="16">
    <source>
        <dbReference type="Proteomes" id="UP001143362"/>
    </source>
</evidence>
<dbReference type="InterPro" id="IPR045864">
    <property type="entry name" value="aa-tRNA-synth_II/BPL/LPL"/>
</dbReference>
<sequence length="432" mass="48064">MLDIKMVRKDPALVAAELARRDLSFDIDAFLALDARRKQADIDSQNLQAEKKQASKQIGELVKAGTPVDEAKQTVNAVLERISAQLDEAAAQARQLQNELDNLMMSLPNLLAAVVPVGKTEADNQELERWGEPTVPEFEVLDHVDVGAQLKGLDFEMAAKITGARFAVMSGPVARLHRALTQFMLDLHTREHGYTELYVPYIVNADSLRGTGQLPKFEEDLFKLRHDVDFYLIPTAEVPITNMVRDRIIEPDELGEGLRYVAHTPCFRSEAGSYGRDTRGMIRQHQFEKVELVQMVRPEHSAAAHEALTGHAEAVLRALELPYRKVLLCAGDTSANANTTYDLEVWLPAQQTYREISSCSNFGDYQARRMKARWRNPETGKPELLHTLNGSGLAIGRTLVAILENYQQADGSVLVPSALGPYMAGLERLSPP</sequence>
<feature type="domain" description="Aminoacyl-transfer RNA synthetases class-II family profile" evidence="14">
    <location>
        <begin position="175"/>
        <end position="416"/>
    </location>
</feature>
<dbReference type="InterPro" id="IPR002314">
    <property type="entry name" value="aa-tRNA-synt_IIb"/>
</dbReference>
<dbReference type="InterPro" id="IPR006195">
    <property type="entry name" value="aa-tRNA-synth_II"/>
</dbReference>
<evidence type="ECO:0000256" key="13">
    <source>
        <dbReference type="SAM" id="Coils"/>
    </source>
</evidence>
<comment type="caution">
    <text evidence="15">The sequence shown here is derived from an EMBL/GenBank/DDBJ whole genome shotgun (WGS) entry which is preliminary data.</text>
</comment>
<evidence type="ECO:0000256" key="6">
    <source>
        <dbReference type="ARBA" id="ARBA00022741"/>
    </source>
</evidence>
<comment type="similarity">
    <text evidence="3 12">Belongs to the class-II aminoacyl-tRNA synthetase family. Type-1 seryl-tRNA synthetase subfamily.</text>
</comment>
<keyword evidence="7 12" id="KW-0067">ATP-binding</keyword>
<gene>
    <name evidence="12" type="primary">serS</name>
    <name evidence="15" type="ORF">EYC98_10260</name>
</gene>
<dbReference type="EC" id="6.1.1.11" evidence="12"/>
<dbReference type="InterPro" id="IPR002317">
    <property type="entry name" value="Ser-tRNA-ligase_type_1"/>
</dbReference>
<comment type="function">
    <text evidence="12">Catalyzes the attachment of serine to tRNA(Ser). Is also able to aminoacylate tRNA(Sec) with serine, to form the misacylated tRNA L-seryl-tRNA(Sec), which will be further converted into selenocysteinyl-tRNA(Sec).</text>
</comment>
<name>A0ABT3THI0_9GAMM</name>
<feature type="binding site" evidence="12">
    <location>
        <position position="291"/>
    </location>
    <ligand>
        <name>L-serine</name>
        <dbReference type="ChEBI" id="CHEBI:33384"/>
    </ligand>
</feature>
<evidence type="ECO:0000313" key="15">
    <source>
        <dbReference type="EMBL" id="MCX2981245.1"/>
    </source>
</evidence>
<proteinExistence type="inferred from homology"/>
<keyword evidence="9 12" id="KW-0030">Aminoacyl-tRNA synthetase</keyword>
<dbReference type="GO" id="GO:0004828">
    <property type="term" value="F:serine-tRNA ligase activity"/>
    <property type="evidence" value="ECO:0007669"/>
    <property type="project" value="UniProtKB-EC"/>
</dbReference>
<dbReference type="PANTHER" id="PTHR43697:SF1">
    <property type="entry name" value="SERINE--TRNA LIGASE"/>
    <property type="match status" value="1"/>
</dbReference>
<evidence type="ECO:0000256" key="1">
    <source>
        <dbReference type="ARBA" id="ARBA00004496"/>
    </source>
</evidence>
<evidence type="ECO:0000256" key="5">
    <source>
        <dbReference type="ARBA" id="ARBA00022598"/>
    </source>
</evidence>
<comment type="subcellular location">
    <subcellularLocation>
        <location evidence="1 12">Cytoplasm</location>
    </subcellularLocation>
</comment>
<dbReference type="PRINTS" id="PR00981">
    <property type="entry name" value="TRNASYNTHSER"/>
</dbReference>
<evidence type="ECO:0000259" key="14">
    <source>
        <dbReference type="PROSITE" id="PS50862"/>
    </source>
</evidence>
<evidence type="ECO:0000256" key="9">
    <source>
        <dbReference type="ARBA" id="ARBA00023146"/>
    </source>
</evidence>
<feature type="binding site" evidence="12">
    <location>
        <position position="391"/>
    </location>
    <ligand>
        <name>L-serine</name>
        <dbReference type="ChEBI" id="CHEBI:33384"/>
    </ligand>
</feature>
<keyword evidence="13" id="KW-0175">Coiled coil</keyword>
<comment type="catalytic activity">
    <reaction evidence="11 12">
        <text>tRNA(Ser) + L-serine + ATP = L-seryl-tRNA(Ser) + AMP + diphosphate + H(+)</text>
        <dbReference type="Rhea" id="RHEA:12292"/>
        <dbReference type="Rhea" id="RHEA-COMP:9669"/>
        <dbReference type="Rhea" id="RHEA-COMP:9703"/>
        <dbReference type="ChEBI" id="CHEBI:15378"/>
        <dbReference type="ChEBI" id="CHEBI:30616"/>
        <dbReference type="ChEBI" id="CHEBI:33019"/>
        <dbReference type="ChEBI" id="CHEBI:33384"/>
        <dbReference type="ChEBI" id="CHEBI:78442"/>
        <dbReference type="ChEBI" id="CHEBI:78533"/>
        <dbReference type="ChEBI" id="CHEBI:456215"/>
        <dbReference type="EC" id="6.1.1.11"/>
    </reaction>
</comment>
<keyword evidence="5 12" id="KW-0436">Ligase</keyword>
<comment type="subunit">
    <text evidence="12">Homodimer. The tRNA molecule binds across the dimer.</text>
</comment>
<dbReference type="PROSITE" id="PS50862">
    <property type="entry name" value="AA_TRNA_LIGASE_II"/>
    <property type="match status" value="1"/>
</dbReference>
<dbReference type="NCBIfam" id="TIGR00414">
    <property type="entry name" value="serS"/>
    <property type="match status" value="1"/>
</dbReference>
<dbReference type="SUPFAM" id="SSF46589">
    <property type="entry name" value="tRNA-binding arm"/>
    <property type="match status" value="1"/>
</dbReference>
<feature type="coiled-coil region" evidence="13">
    <location>
        <begin position="37"/>
        <end position="113"/>
    </location>
</feature>
<dbReference type="HAMAP" id="MF_00176">
    <property type="entry name" value="Ser_tRNA_synth_type1"/>
    <property type="match status" value="1"/>
</dbReference>
<comment type="caution">
    <text evidence="12">Lacks conserved residue(s) required for the propagation of feature annotation.</text>
</comment>
<keyword evidence="8 12" id="KW-0648">Protein biosynthesis</keyword>
<comment type="domain">
    <text evidence="12">Consists of two distinct domains, a catalytic core and a N-terminal extension that is involved in tRNA binding.</text>
</comment>
<dbReference type="InterPro" id="IPR015866">
    <property type="entry name" value="Ser-tRNA-synth_1_N"/>
</dbReference>
<accession>A0ABT3THI0</accession>
<protein>
    <recommendedName>
        <fullName evidence="12">Serine--tRNA ligase</fullName>
        <ecNumber evidence="12">6.1.1.11</ecNumber>
    </recommendedName>
    <alternativeName>
        <fullName evidence="12">Seryl-tRNA synthetase</fullName>
        <shortName evidence="12">SerRS</shortName>
    </alternativeName>
    <alternativeName>
        <fullName evidence="12">Seryl-tRNA(Ser/Sec) synthetase</fullName>
    </alternativeName>
</protein>
<feature type="binding site" evidence="12">
    <location>
        <begin position="235"/>
        <end position="237"/>
    </location>
    <ligand>
        <name>L-serine</name>
        <dbReference type="ChEBI" id="CHEBI:33384"/>
    </ligand>
</feature>
<evidence type="ECO:0000256" key="10">
    <source>
        <dbReference type="ARBA" id="ARBA00047929"/>
    </source>
</evidence>
<dbReference type="InterPro" id="IPR010978">
    <property type="entry name" value="tRNA-bd_arm"/>
</dbReference>
<dbReference type="PANTHER" id="PTHR43697">
    <property type="entry name" value="SERYL-TRNA SYNTHETASE"/>
    <property type="match status" value="1"/>
</dbReference>
<evidence type="ECO:0000256" key="3">
    <source>
        <dbReference type="ARBA" id="ARBA00010728"/>
    </source>
</evidence>
<keyword evidence="16" id="KW-1185">Reference proteome</keyword>
<evidence type="ECO:0000256" key="11">
    <source>
        <dbReference type="ARBA" id="ARBA00048823"/>
    </source>
</evidence>
<dbReference type="Pfam" id="PF00587">
    <property type="entry name" value="tRNA-synt_2b"/>
    <property type="match status" value="1"/>
</dbReference>
<dbReference type="Proteomes" id="UP001143362">
    <property type="component" value="Unassembled WGS sequence"/>
</dbReference>
<dbReference type="Gene3D" id="3.30.930.10">
    <property type="entry name" value="Bira Bifunctional Protein, Domain 2"/>
    <property type="match status" value="1"/>
</dbReference>
<dbReference type="Gene3D" id="1.10.287.40">
    <property type="entry name" value="Serine-tRNA synthetase, tRNA binding domain"/>
    <property type="match status" value="1"/>
</dbReference>
<comment type="catalytic activity">
    <reaction evidence="10 12">
        <text>tRNA(Sec) + L-serine + ATP = L-seryl-tRNA(Sec) + AMP + diphosphate + H(+)</text>
        <dbReference type="Rhea" id="RHEA:42580"/>
        <dbReference type="Rhea" id="RHEA-COMP:9742"/>
        <dbReference type="Rhea" id="RHEA-COMP:10128"/>
        <dbReference type="ChEBI" id="CHEBI:15378"/>
        <dbReference type="ChEBI" id="CHEBI:30616"/>
        <dbReference type="ChEBI" id="CHEBI:33019"/>
        <dbReference type="ChEBI" id="CHEBI:33384"/>
        <dbReference type="ChEBI" id="CHEBI:78442"/>
        <dbReference type="ChEBI" id="CHEBI:78533"/>
        <dbReference type="ChEBI" id="CHEBI:456215"/>
        <dbReference type="EC" id="6.1.1.11"/>
    </reaction>
</comment>
<keyword evidence="4 12" id="KW-0963">Cytoplasm</keyword>
<comment type="pathway">
    <text evidence="2 12">Aminoacyl-tRNA biosynthesis; selenocysteinyl-tRNA(Sec) biosynthesis; L-seryl-tRNA(Sec) from L-serine and tRNA(Sec): step 1/1.</text>
</comment>
<dbReference type="RefSeq" id="WP_279245248.1">
    <property type="nucleotide sequence ID" value="NZ_SHNN01000002.1"/>
</dbReference>
<evidence type="ECO:0000256" key="7">
    <source>
        <dbReference type="ARBA" id="ARBA00022840"/>
    </source>
</evidence>
<dbReference type="PIRSF" id="PIRSF001529">
    <property type="entry name" value="Ser-tRNA-synth_IIa"/>
    <property type="match status" value="1"/>
</dbReference>
<evidence type="ECO:0000256" key="8">
    <source>
        <dbReference type="ARBA" id="ARBA00022917"/>
    </source>
</evidence>
<dbReference type="EMBL" id="SHNN01000002">
    <property type="protein sequence ID" value="MCX2981245.1"/>
    <property type="molecule type" value="Genomic_DNA"/>
</dbReference>
<feature type="binding site" evidence="12">
    <location>
        <begin position="268"/>
        <end position="270"/>
    </location>
    <ligand>
        <name>ATP</name>
        <dbReference type="ChEBI" id="CHEBI:30616"/>
    </ligand>
</feature>